<reference evidence="7" key="1">
    <citation type="journal article" date="2019" name="Int. J. Syst. Evol. Microbiol.">
        <title>The Global Catalogue of Microorganisms (GCM) 10K type strain sequencing project: providing services to taxonomists for standard genome sequencing and annotation.</title>
        <authorList>
            <consortium name="The Broad Institute Genomics Platform"/>
            <consortium name="The Broad Institute Genome Sequencing Center for Infectious Disease"/>
            <person name="Wu L."/>
            <person name="Ma J."/>
        </authorList>
    </citation>
    <scope>NUCLEOTIDE SEQUENCE [LARGE SCALE GENOMIC DNA]</scope>
    <source>
        <strain evidence="7">CGMCC 4.7357</strain>
    </source>
</reference>
<dbReference type="SUPFAM" id="SSF46785">
    <property type="entry name" value="Winged helix' DNA-binding domain"/>
    <property type="match status" value="1"/>
</dbReference>
<name>A0ABV9A461_9ACTN</name>
<keyword evidence="7" id="KW-1185">Reference proteome</keyword>
<dbReference type="InterPro" id="IPR036388">
    <property type="entry name" value="WH-like_DNA-bd_sf"/>
</dbReference>
<accession>A0ABV9A461</accession>
<dbReference type="Gene3D" id="3.40.190.10">
    <property type="entry name" value="Periplasmic binding protein-like II"/>
    <property type="match status" value="2"/>
</dbReference>
<evidence type="ECO:0000256" key="3">
    <source>
        <dbReference type="ARBA" id="ARBA00023125"/>
    </source>
</evidence>
<sequence length="301" mass="31788">MPGLDLLSTFLEIFRRGSLSAAAEHLGLSQPAVSGQLARLEQEFGEQLFIRSRAGCTPTPRAVDLVARVGPHVDGLRQALHAESEDAAYRGTVHIAGAGELMTARVLPSLAPLTAHGLRLRVTLGLAEDLLSALVAEQLDLVVSSVRPARRGLAATPLVDEEFVLVGAPMLARGIDSAQLAADPVEALAHLPLIAYADELPIVRRYWRSEFGRRPPNTTAVIVPDLRAVLALVVAGSGVSVLPRFLADPALAAGSVEMLHHPAAAPLNTLYLATRAGALAQPPLALVHEHLRSRAGTWGAL</sequence>
<keyword evidence="3" id="KW-0238">DNA-binding</keyword>
<dbReference type="InterPro" id="IPR036390">
    <property type="entry name" value="WH_DNA-bd_sf"/>
</dbReference>
<comment type="similarity">
    <text evidence="1">Belongs to the LysR transcriptional regulatory family.</text>
</comment>
<evidence type="ECO:0000259" key="5">
    <source>
        <dbReference type="PROSITE" id="PS50931"/>
    </source>
</evidence>
<keyword evidence="4" id="KW-0804">Transcription</keyword>
<dbReference type="PROSITE" id="PS50931">
    <property type="entry name" value="HTH_LYSR"/>
    <property type="match status" value="1"/>
</dbReference>
<evidence type="ECO:0000313" key="6">
    <source>
        <dbReference type="EMBL" id="MFC4493734.1"/>
    </source>
</evidence>
<dbReference type="Pfam" id="PF00126">
    <property type="entry name" value="HTH_1"/>
    <property type="match status" value="1"/>
</dbReference>
<dbReference type="Gene3D" id="1.10.10.10">
    <property type="entry name" value="Winged helix-like DNA-binding domain superfamily/Winged helix DNA-binding domain"/>
    <property type="match status" value="1"/>
</dbReference>
<proteinExistence type="inferred from homology"/>
<dbReference type="PANTHER" id="PTHR30126">
    <property type="entry name" value="HTH-TYPE TRANSCRIPTIONAL REGULATOR"/>
    <property type="match status" value="1"/>
</dbReference>
<dbReference type="PANTHER" id="PTHR30126:SF39">
    <property type="entry name" value="HTH-TYPE TRANSCRIPTIONAL REGULATOR CYSL"/>
    <property type="match status" value="1"/>
</dbReference>
<evidence type="ECO:0000256" key="1">
    <source>
        <dbReference type="ARBA" id="ARBA00009437"/>
    </source>
</evidence>
<dbReference type="SUPFAM" id="SSF53850">
    <property type="entry name" value="Periplasmic binding protein-like II"/>
    <property type="match status" value="1"/>
</dbReference>
<dbReference type="CDD" id="cd05466">
    <property type="entry name" value="PBP2_LTTR_substrate"/>
    <property type="match status" value="1"/>
</dbReference>
<gene>
    <name evidence="6" type="ORF">ACFPA8_06235</name>
</gene>
<organism evidence="6 7">
    <name type="scientific">Streptomyces ovatisporus</name>
    <dbReference type="NCBI Taxonomy" id="1128682"/>
    <lineage>
        <taxon>Bacteria</taxon>
        <taxon>Bacillati</taxon>
        <taxon>Actinomycetota</taxon>
        <taxon>Actinomycetes</taxon>
        <taxon>Kitasatosporales</taxon>
        <taxon>Streptomycetaceae</taxon>
        <taxon>Streptomyces</taxon>
    </lineage>
</organism>
<evidence type="ECO:0000313" key="7">
    <source>
        <dbReference type="Proteomes" id="UP001595997"/>
    </source>
</evidence>
<protein>
    <submittedName>
        <fullName evidence="6">LysR family transcriptional regulator</fullName>
    </submittedName>
</protein>
<comment type="caution">
    <text evidence="6">The sequence shown here is derived from an EMBL/GenBank/DDBJ whole genome shotgun (WGS) entry which is preliminary data.</text>
</comment>
<dbReference type="RefSeq" id="WP_386443495.1">
    <property type="nucleotide sequence ID" value="NZ_JBHSFH010000004.1"/>
</dbReference>
<dbReference type="PRINTS" id="PR00039">
    <property type="entry name" value="HTHLYSR"/>
</dbReference>
<dbReference type="EMBL" id="JBHSFH010000004">
    <property type="protein sequence ID" value="MFC4493734.1"/>
    <property type="molecule type" value="Genomic_DNA"/>
</dbReference>
<evidence type="ECO:0000256" key="2">
    <source>
        <dbReference type="ARBA" id="ARBA00023015"/>
    </source>
</evidence>
<dbReference type="InterPro" id="IPR005119">
    <property type="entry name" value="LysR_subst-bd"/>
</dbReference>
<dbReference type="Pfam" id="PF03466">
    <property type="entry name" value="LysR_substrate"/>
    <property type="match status" value="1"/>
</dbReference>
<keyword evidence="2" id="KW-0805">Transcription regulation</keyword>
<dbReference type="InterPro" id="IPR000847">
    <property type="entry name" value="LysR_HTH_N"/>
</dbReference>
<feature type="domain" description="HTH lysR-type" evidence="5">
    <location>
        <begin position="1"/>
        <end position="59"/>
    </location>
</feature>
<dbReference type="Proteomes" id="UP001595997">
    <property type="component" value="Unassembled WGS sequence"/>
</dbReference>
<evidence type="ECO:0000256" key="4">
    <source>
        <dbReference type="ARBA" id="ARBA00023163"/>
    </source>
</evidence>